<sequence>MTSMASSFSIDNTTEFDLTILLIVSSKKLCHHHLARDESKLIQNLDESESVLVKVMVLDKSFQFIDEFNCDNHSTITIRPQIYVEYDPSQNGPTSYYTSQKLLEFKQKKYIILHKFGSTNNQVYLV</sequence>
<dbReference type="KEGG" id="dfa:DFA_04625"/>
<dbReference type="AlphaFoldDB" id="F4PQ34"/>
<reference evidence="2" key="1">
    <citation type="journal article" date="2011" name="Genome Res.">
        <title>Phylogeny-wide analysis of social amoeba genomes highlights ancient origins for complex intercellular communication.</title>
        <authorList>
            <person name="Heidel A.J."/>
            <person name="Lawal H.M."/>
            <person name="Felder M."/>
            <person name="Schilde C."/>
            <person name="Helps N.R."/>
            <person name="Tunggal B."/>
            <person name="Rivero F."/>
            <person name="John U."/>
            <person name="Schleicher M."/>
            <person name="Eichinger L."/>
            <person name="Platzer M."/>
            <person name="Noegel A.A."/>
            <person name="Schaap P."/>
            <person name="Gloeckner G."/>
        </authorList>
    </citation>
    <scope>NUCLEOTIDE SEQUENCE [LARGE SCALE GENOMIC DNA]</scope>
    <source>
        <strain evidence="2">SH3</strain>
    </source>
</reference>
<organism evidence="1 2">
    <name type="scientific">Cavenderia fasciculata</name>
    <name type="common">Slime mold</name>
    <name type="synonym">Dictyostelium fasciculatum</name>
    <dbReference type="NCBI Taxonomy" id="261658"/>
    <lineage>
        <taxon>Eukaryota</taxon>
        <taxon>Amoebozoa</taxon>
        <taxon>Evosea</taxon>
        <taxon>Eumycetozoa</taxon>
        <taxon>Dictyostelia</taxon>
        <taxon>Acytosteliales</taxon>
        <taxon>Cavenderiaceae</taxon>
        <taxon>Cavenderia</taxon>
    </lineage>
</organism>
<accession>F4PQ34</accession>
<dbReference type="GeneID" id="14874637"/>
<evidence type="ECO:0000313" key="2">
    <source>
        <dbReference type="Proteomes" id="UP000007797"/>
    </source>
</evidence>
<keyword evidence="2" id="KW-1185">Reference proteome</keyword>
<evidence type="ECO:0000313" key="1">
    <source>
        <dbReference type="EMBL" id="EGG22497.1"/>
    </source>
</evidence>
<protein>
    <submittedName>
        <fullName evidence="1">Uncharacterized protein</fullName>
    </submittedName>
</protein>
<dbReference type="EMBL" id="GL883009">
    <property type="protein sequence ID" value="EGG22497.1"/>
    <property type="molecule type" value="Genomic_DNA"/>
</dbReference>
<name>F4PQ34_CACFS</name>
<proteinExistence type="predicted"/>
<dbReference type="Proteomes" id="UP000007797">
    <property type="component" value="Unassembled WGS sequence"/>
</dbReference>
<gene>
    <name evidence="1" type="ORF">DFA_04625</name>
</gene>
<dbReference type="RefSeq" id="XP_004360348.1">
    <property type="nucleotide sequence ID" value="XM_004360291.1"/>
</dbReference>